<evidence type="ECO:0000256" key="1">
    <source>
        <dbReference type="SAM" id="MobiDB-lite"/>
    </source>
</evidence>
<gene>
    <name evidence="2" type="ORF">ACHAW5_004966</name>
</gene>
<keyword evidence="3" id="KW-1185">Reference proteome</keyword>
<evidence type="ECO:0000313" key="3">
    <source>
        <dbReference type="Proteomes" id="UP001530315"/>
    </source>
</evidence>
<feature type="compositionally biased region" description="Basic and acidic residues" evidence="1">
    <location>
        <begin position="77"/>
        <end position="91"/>
    </location>
</feature>
<sequence length="434" mass="47837">MRPYWIDGNGGNNAAHSTYLPRRAVMLLYSGLLHNDCYHAFVGPHPSRPMKRNNRIKMYNKIGSTGDYLSNLSANNNERDESEAHDQKSSETAESISNVSKGMSAVANAQSALNIAASNLSSEMGRRTSEITSGFVNVAEKGGSDFQSFAANAMSSVEKVSKKGTRDVRRTTLLAQKTVKKNTDGLVAAGKGFSDMHFFEVVSFAPRIEATEIVTWIDSQARSGSEMVGSKAKTLVLNFTGKREYRFGDVTKELVHRVVSQEVNMKDWILLLKILIALGATIGPLAELLPFTFLIEALNLSLEQKLGGKILDVLSKTLDSRLVAALFTPDDKSLIGDVIKRSVLSGVLEFTGKSNYESGDIQRAVQRGQEGDFTDSMQLNLDIDSEFEEWDRLFVEKIESEEYVGAQAKIMDMKIALALEECEAITKKRYGQSC</sequence>
<evidence type="ECO:0000313" key="2">
    <source>
        <dbReference type="EMBL" id="KAL3768555.1"/>
    </source>
</evidence>
<reference evidence="2 3" key="1">
    <citation type="submission" date="2024-10" db="EMBL/GenBank/DDBJ databases">
        <title>Updated reference genomes for cyclostephanoid diatoms.</title>
        <authorList>
            <person name="Roberts W.R."/>
            <person name="Alverson A.J."/>
        </authorList>
    </citation>
    <scope>NUCLEOTIDE SEQUENCE [LARGE SCALE GENOMIC DNA]</scope>
    <source>
        <strain evidence="2 3">AJA276-08</strain>
    </source>
</reference>
<accession>A0ABD3N797</accession>
<organism evidence="2 3">
    <name type="scientific">Stephanodiscus triporus</name>
    <dbReference type="NCBI Taxonomy" id="2934178"/>
    <lineage>
        <taxon>Eukaryota</taxon>
        <taxon>Sar</taxon>
        <taxon>Stramenopiles</taxon>
        <taxon>Ochrophyta</taxon>
        <taxon>Bacillariophyta</taxon>
        <taxon>Coscinodiscophyceae</taxon>
        <taxon>Thalassiosirophycidae</taxon>
        <taxon>Stephanodiscales</taxon>
        <taxon>Stephanodiscaceae</taxon>
        <taxon>Stephanodiscus</taxon>
    </lineage>
</organism>
<comment type="caution">
    <text evidence="2">The sequence shown here is derived from an EMBL/GenBank/DDBJ whole genome shotgun (WGS) entry which is preliminary data.</text>
</comment>
<protein>
    <submittedName>
        <fullName evidence="2">Uncharacterized protein</fullName>
    </submittedName>
</protein>
<dbReference type="Proteomes" id="UP001530315">
    <property type="component" value="Unassembled WGS sequence"/>
</dbReference>
<name>A0ABD3N797_9STRA</name>
<feature type="region of interest" description="Disordered" evidence="1">
    <location>
        <begin position="71"/>
        <end position="97"/>
    </location>
</feature>
<proteinExistence type="predicted"/>
<dbReference type="AlphaFoldDB" id="A0ABD3N797"/>
<dbReference type="EMBL" id="JALLAZ020001674">
    <property type="protein sequence ID" value="KAL3768555.1"/>
    <property type="molecule type" value="Genomic_DNA"/>
</dbReference>